<comment type="caution">
    <text evidence="1">The sequence shown here is derived from an EMBL/GenBank/DDBJ whole genome shotgun (WGS) entry which is preliminary data.</text>
</comment>
<gene>
    <name evidence="1" type="ORF">B296_00058063</name>
</gene>
<protein>
    <submittedName>
        <fullName evidence="1">Uncharacterized protein</fullName>
    </submittedName>
</protein>
<name>A0A426XNM7_ENSVE</name>
<dbReference type="Proteomes" id="UP000287651">
    <property type="component" value="Unassembled WGS sequence"/>
</dbReference>
<reference evidence="1 2" key="1">
    <citation type="journal article" date="2014" name="Agronomy (Basel)">
        <title>A Draft Genome Sequence for Ensete ventricosum, the Drought-Tolerant Tree Against Hunger.</title>
        <authorList>
            <person name="Harrison J."/>
            <person name="Moore K.A."/>
            <person name="Paszkiewicz K."/>
            <person name="Jones T."/>
            <person name="Grant M."/>
            <person name="Ambacheew D."/>
            <person name="Muzemil S."/>
            <person name="Studholme D.J."/>
        </authorList>
    </citation>
    <scope>NUCLEOTIDE SEQUENCE [LARGE SCALE GENOMIC DNA]</scope>
</reference>
<sequence>MHEIQPRGGGRSRVTFVFSTFKRKSETEYPSSVIYLAEELCLGLKTLRRNLIEDRSRQILTNSKSVLLTVDCPFHFPTEY</sequence>
<evidence type="ECO:0000313" key="1">
    <source>
        <dbReference type="EMBL" id="RRT41096.1"/>
    </source>
</evidence>
<proteinExistence type="predicted"/>
<organism evidence="1 2">
    <name type="scientific">Ensete ventricosum</name>
    <name type="common">Abyssinian banana</name>
    <name type="synonym">Musa ensete</name>
    <dbReference type="NCBI Taxonomy" id="4639"/>
    <lineage>
        <taxon>Eukaryota</taxon>
        <taxon>Viridiplantae</taxon>
        <taxon>Streptophyta</taxon>
        <taxon>Embryophyta</taxon>
        <taxon>Tracheophyta</taxon>
        <taxon>Spermatophyta</taxon>
        <taxon>Magnoliopsida</taxon>
        <taxon>Liliopsida</taxon>
        <taxon>Zingiberales</taxon>
        <taxon>Musaceae</taxon>
        <taxon>Ensete</taxon>
    </lineage>
</organism>
<accession>A0A426XNM7</accession>
<dbReference type="AlphaFoldDB" id="A0A426XNM7"/>
<dbReference type="EMBL" id="AMZH03018855">
    <property type="protein sequence ID" value="RRT41096.1"/>
    <property type="molecule type" value="Genomic_DNA"/>
</dbReference>
<evidence type="ECO:0000313" key="2">
    <source>
        <dbReference type="Proteomes" id="UP000287651"/>
    </source>
</evidence>